<protein>
    <submittedName>
        <fullName evidence="1">Uncharacterized protein</fullName>
    </submittedName>
</protein>
<accession>D9QA90</accession>
<sequence>MFSLTPATRHRTRCRRPPNTIGVLPIAVTRDYDYEVGYLPGLTMRKSADLLRKQTSATCSSPLILPAQYPYSYVLLTETAK</sequence>
<evidence type="ECO:0000313" key="2">
    <source>
        <dbReference type="Proteomes" id="UP000000276"/>
    </source>
</evidence>
<dbReference type="EMBL" id="CP001829">
    <property type="protein sequence ID" value="ADL10466.1"/>
    <property type="molecule type" value="Genomic_DNA"/>
</dbReference>
<evidence type="ECO:0000313" key="1">
    <source>
        <dbReference type="EMBL" id="ADL10466.1"/>
    </source>
</evidence>
<proteinExistence type="predicted"/>
<keyword evidence="2" id="KW-1185">Reference proteome</keyword>
<gene>
    <name evidence="1" type="ORF">CPC231_04990</name>
</gene>
<dbReference type="AlphaFoldDB" id="D9QA90"/>
<organism evidence="1 2">
    <name type="scientific">Corynebacterium pseudotuberculosis (strain C231)</name>
    <dbReference type="NCBI Taxonomy" id="681645"/>
    <lineage>
        <taxon>Bacteria</taxon>
        <taxon>Bacillati</taxon>
        <taxon>Actinomycetota</taxon>
        <taxon>Actinomycetes</taxon>
        <taxon>Mycobacteriales</taxon>
        <taxon>Corynebacteriaceae</taxon>
        <taxon>Corynebacterium</taxon>
    </lineage>
</organism>
<dbReference type="HOGENOM" id="CLU_2568064_0_0_11"/>
<dbReference type="KEGG" id="cpq:CPC231_04990"/>
<dbReference type="Proteomes" id="UP000000276">
    <property type="component" value="Chromosome"/>
</dbReference>
<reference evidence="1 2" key="2">
    <citation type="journal article" date="2011" name="PLoS ONE">
        <title>Evidence for reductive genome evolution and lateral acquisition of virulence functions in two Corynebacterium pseudotuberculosis strains.</title>
        <authorList>
            <person name="Ruiz J.C."/>
            <person name="D'Afonseca V."/>
            <person name="Silva A."/>
            <person name="Ali A."/>
            <person name="Pinto A.C."/>
            <person name="Santos A.R."/>
            <person name="Rocha A.A."/>
            <person name="Lopes D.O."/>
            <person name="Dorella F.A."/>
            <person name="Pacheco L.G."/>
            <person name="Costa M.P."/>
            <person name="Turk M.Z."/>
            <person name="Seyffert N."/>
            <person name="Moraes P.M."/>
            <person name="Soares S.C."/>
            <person name="Almeida S.S."/>
            <person name="Castro T.L."/>
            <person name="Abreu V.A."/>
            <person name="Trost E."/>
            <person name="Baumbach J."/>
            <person name="Tauch A."/>
            <person name="Schneider M.P."/>
            <person name="McCulloch J."/>
            <person name="Cerdeira L.T."/>
            <person name="Ramos R.T."/>
            <person name="Zerlotini A."/>
            <person name="Dominitini A."/>
            <person name="Resende D.M."/>
            <person name="Coser E.M."/>
            <person name="Oliveira L.M."/>
            <person name="Pedrosa A.L."/>
            <person name="Vieira C.U."/>
            <person name="Guimaraes C.T."/>
            <person name="Bartholomeu D.C."/>
            <person name="Oliveira D.M."/>
            <person name="Santos F.R."/>
            <person name="Rabelo E.M."/>
            <person name="Lobo F.P."/>
            <person name="Franco G.R."/>
            <person name="Costa A.F."/>
            <person name="Castro I.M."/>
            <person name="Dias S.R."/>
            <person name="Ferro J.A."/>
            <person name="Ortega J.M."/>
            <person name="Paiva L.V."/>
            <person name="Goulart L.R."/>
            <person name="Almeida J.F."/>
            <person name="Ferro M.I."/>
            <person name="Carneiro N.P."/>
            <person name="Falcao P.R."/>
            <person name="Grynberg P."/>
            <person name="Teixeira S.M."/>
            <person name="Brommonschenkel S."/>
            <person name="Oliveira S.C."/>
            <person name="Meyer R."/>
            <person name="Moore R.J."/>
            <person name="Miyoshi A."/>
            <person name="Oliveira G.C."/>
            <person name="Azevedo V."/>
        </authorList>
    </citation>
    <scope>NUCLEOTIDE SEQUENCE [LARGE SCALE GENOMIC DNA]</scope>
    <source>
        <strain evidence="1 2">C231</strain>
    </source>
</reference>
<reference evidence="1 2" key="1">
    <citation type="journal article" date="2011" name="J. Bacteriol.">
        <title>Complete genome sequence of Corynebacterium pseudotuberculosis I19, a strain isolated from a cow in Israel with bovine mastitis.</title>
        <authorList>
            <consortium name="Consortium: Rede Paraense de Genomica e Proteomica (RPGP)"/>
            <person name="Silva A."/>
            <person name="Schneider M.P."/>
            <person name="Cerdeira L."/>
            <person name="Barbosa M.S."/>
            <person name="Ramos R.T."/>
            <person name="Carneiro A.R."/>
            <person name="Santos R."/>
            <person name="Lima M."/>
            <person name="D'Afonseca V."/>
            <person name="Almeida S.S."/>
            <person name="Santos A.R."/>
            <person name="Soares S.C."/>
            <person name="Pinto A.C."/>
            <person name="Ali A."/>
            <person name="Dorella F.A."/>
            <person name="Rocha F."/>
            <person name="de Abreu V.A."/>
            <person name="Trost E."/>
            <person name="Tauch A."/>
            <person name="Shpigel N."/>
            <person name="Miyoshi A."/>
            <person name="Azevedo V."/>
        </authorList>
    </citation>
    <scope>NUCLEOTIDE SEQUENCE [LARGE SCALE GENOMIC DNA]</scope>
    <source>
        <strain evidence="1 2">C231</strain>
    </source>
</reference>
<name>D9QA90_CORP2</name>
<dbReference type="OrthoDB" id="3188901at2"/>